<dbReference type="Gene3D" id="1.20.1740.10">
    <property type="entry name" value="Amino acid/polyamine transporter I"/>
    <property type="match status" value="1"/>
</dbReference>
<evidence type="ECO:0000256" key="5">
    <source>
        <dbReference type="SAM" id="Phobius"/>
    </source>
</evidence>
<organism evidence="6 7">
    <name type="scientific">Spiroplasma citri</name>
    <dbReference type="NCBI Taxonomy" id="2133"/>
    <lineage>
        <taxon>Bacteria</taxon>
        <taxon>Bacillati</taxon>
        <taxon>Mycoplasmatota</taxon>
        <taxon>Mollicutes</taxon>
        <taxon>Entomoplasmatales</taxon>
        <taxon>Spiroplasmataceae</taxon>
        <taxon>Spiroplasma</taxon>
    </lineage>
</organism>
<dbReference type="RefSeq" id="WP_277938398.1">
    <property type="nucleotide sequence ID" value="NZ_CP096246.1"/>
</dbReference>
<dbReference type="Pfam" id="PF13520">
    <property type="entry name" value="AA_permease_2"/>
    <property type="match status" value="1"/>
</dbReference>
<feature type="transmembrane region" description="Helical" evidence="5">
    <location>
        <begin position="393"/>
        <end position="421"/>
    </location>
</feature>
<feature type="transmembrane region" description="Helical" evidence="5">
    <location>
        <begin position="124"/>
        <end position="144"/>
    </location>
</feature>
<evidence type="ECO:0000256" key="3">
    <source>
        <dbReference type="ARBA" id="ARBA00022989"/>
    </source>
</evidence>
<evidence type="ECO:0000256" key="4">
    <source>
        <dbReference type="ARBA" id="ARBA00023136"/>
    </source>
</evidence>
<feature type="transmembrane region" description="Helical" evidence="5">
    <location>
        <begin position="40"/>
        <end position="61"/>
    </location>
</feature>
<dbReference type="EMBL" id="CP096246">
    <property type="protein sequence ID" value="WFG95976.1"/>
    <property type="molecule type" value="Genomic_DNA"/>
</dbReference>
<evidence type="ECO:0000256" key="2">
    <source>
        <dbReference type="ARBA" id="ARBA00022692"/>
    </source>
</evidence>
<feature type="transmembrane region" description="Helical" evidence="5">
    <location>
        <begin position="427"/>
        <end position="447"/>
    </location>
</feature>
<feature type="transmembrane region" description="Helical" evidence="5">
    <location>
        <begin position="360"/>
        <end position="381"/>
    </location>
</feature>
<evidence type="ECO:0000256" key="1">
    <source>
        <dbReference type="ARBA" id="ARBA00004141"/>
    </source>
</evidence>
<dbReference type="GO" id="GO:0016020">
    <property type="term" value="C:membrane"/>
    <property type="evidence" value="ECO:0007669"/>
    <property type="project" value="UniProtKB-SubCell"/>
</dbReference>
<keyword evidence="4 5" id="KW-0472">Membrane</keyword>
<comment type="subcellular location">
    <subcellularLocation>
        <location evidence="1">Membrane</location>
        <topology evidence="1">Multi-pass membrane protein</topology>
    </subcellularLocation>
</comment>
<gene>
    <name evidence="6" type="ORF">M0C40_07680</name>
</gene>
<reference evidence="6 7" key="1">
    <citation type="submission" date="2022-04" db="EMBL/GenBank/DDBJ databases">
        <title>Whole genome of Spiroplasma citri.</title>
        <authorList>
            <person name="Khanchezar A."/>
            <person name="Izadpanah K."/>
            <person name="Taghavi M."/>
            <person name="Ghorbani A."/>
            <person name="Beven L."/>
        </authorList>
    </citation>
    <scope>NUCLEOTIDE SEQUENCE [LARGE SCALE GENOMIC DNA]</scope>
    <source>
        <strain evidence="6 7">D4</strain>
    </source>
</reference>
<feature type="transmembrane region" description="Helical" evidence="5">
    <location>
        <begin position="89"/>
        <end position="118"/>
    </location>
</feature>
<evidence type="ECO:0000313" key="7">
    <source>
        <dbReference type="Proteomes" id="UP001214629"/>
    </source>
</evidence>
<feature type="transmembrane region" description="Helical" evidence="5">
    <location>
        <begin position="286"/>
        <end position="306"/>
    </location>
</feature>
<accession>A0AAX3SXV3</accession>
<dbReference type="PIRSF" id="PIRSF006060">
    <property type="entry name" value="AA_transporter"/>
    <property type="match status" value="1"/>
</dbReference>
<name>A0AAX3SXV3_SPICI</name>
<feature type="transmembrane region" description="Helical" evidence="5">
    <location>
        <begin position="335"/>
        <end position="354"/>
    </location>
</feature>
<dbReference type="PANTHER" id="PTHR11785">
    <property type="entry name" value="AMINO ACID TRANSPORTER"/>
    <property type="match status" value="1"/>
</dbReference>
<proteinExistence type="predicted"/>
<keyword evidence="7" id="KW-1185">Reference proteome</keyword>
<keyword evidence="2 5" id="KW-0812">Transmembrane</keyword>
<dbReference type="GO" id="GO:0015179">
    <property type="term" value="F:L-amino acid transmembrane transporter activity"/>
    <property type="evidence" value="ECO:0007669"/>
    <property type="project" value="TreeGrafter"/>
</dbReference>
<feature type="transmembrane region" description="Helical" evidence="5">
    <location>
        <begin position="191"/>
        <end position="211"/>
    </location>
</feature>
<feature type="transmembrane region" description="Helical" evidence="5">
    <location>
        <begin position="12"/>
        <end position="34"/>
    </location>
</feature>
<feature type="transmembrane region" description="Helical" evidence="5">
    <location>
        <begin position="232"/>
        <end position="254"/>
    </location>
</feature>
<protein>
    <submittedName>
        <fullName evidence="6">Amino acid permease</fullName>
    </submittedName>
</protein>
<dbReference type="AlphaFoldDB" id="A0AAX3SXV3"/>
<dbReference type="InterPro" id="IPR050598">
    <property type="entry name" value="AminoAcid_Transporter"/>
</dbReference>
<feature type="transmembrane region" description="Helical" evidence="5">
    <location>
        <begin position="153"/>
        <end position="171"/>
    </location>
</feature>
<dbReference type="InterPro" id="IPR002293">
    <property type="entry name" value="AA/rel_permease1"/>
</dbReference>
<evidence type="ECO:0000313" key="6">
    <source>
        <dbReference type="EMBL" id="WFG95976.1"/>
    </source>
</evidence>
<sequence length="479" mass="54223">MKLQKKYGFWQILALAISATLGSSILVSFGQVAFQAQFNPILIIIAWILGGLLVLPEMLLLSEGATSYPENGTSYYWIKRAKWNACSFCFGWIMVLFVSATAVATACLAFGNIVMTLLKLENQWYGKMFGILILFALVLMQVLIKKSSGYSQIIFALLKGLPIVFVLIIAMMYGNTGSFTDDTINQNLSQIYLSSFLLLPATAMTMFAYSGMEAITYVSGEVINPRKNIPRAMIIATIMIVILYIILAIGLLTINKPQAWIGPNGFNNVWYYAIMNNPAVPPGLNYFFSILAIFIFVGSLNSFLVYHSRLIFKMSEEKDFFAFFQKTTKRTNMPYLAMLFLVLLAVIYILWTSLFNVTNYFILAVSVLKFITMLSLIYLRINDPKHEPLYRKPLFIILVILALSSCFITFIGSILAMYYYAKNTGNVWELWNCLIVLSGMLSGYPLYYAKKWCVQTFNTRKQKNNVGINNKENGESFTK</sequence>
<dbReference type="Proteomes" id="UP001214629">
    <property type="component" value="Chromosome"/>
</dbReference>
<dbReference type="PANTHER" id="PTHR11785:SF512">
    <property type="entry name" value="SOBREMESA, ISOFORM B"/>
    <property type="match status" value="1"/>
</dbReference>
<keyword evidence="3 5" id="KW-1133">Transmembrane helix</keyword>